<evidence type="ECO:0000313" key="10">
    <source>
        <dbReference type="Proteomes" id="UP000052982"/>
    </source>
</evidence>
<feature type="region of interest" description="Disordered" evidence="7">
    <location>
        <begin position="236"/>
        <end position="289"/>
    </location>
</feature>
<proteinExistence type="inferred from homology"/>
<evidence type="ECO:0000259" key="8">
    <source>
        <dbReference type="PROSITE" id="PS51755"/>
    </source>
</evidence>
<dbReference type="InterPro" id="IPR019734">
    <property type="entry name" value="TPR_rpt"/>
</dbReference>
<feature type="DNA-binding region" description="OmpR/PhoB-type" evidence="6">
    <location>
        <begin position="1"/>
        <end position="83"/>
    </location>
</feature>
<evidence type="ECO:0000256" key="5">
    <source>
        <dbReference type="ARBA" id="ARBA00023163"/>
    </source>
</evidence>
<dbReference type="Pfam" id="PF03704">
    <property type="entry name" value="BTAD"/>
    <property type="match status" value="1"/>
</dbReference>
<dbReference type="Pfam" id="PF00486">
    <property type="entry name" value="Trans_reg_C"/>
    <property type="match status" value="1"/>
</dbReference>
<dbReference type="InterPro" id="IPR011990">
    <property type="entry name" value="TPR-like_helical_dom_sf"/>
</dbReference>
<dbReference type="Gene3D" id="1.10.10.10">
    <property type="entry name" value="Winged helix-like DNA-binding domain superfamily/Winged helix DNA-binding domain"/>
    <property type="match status" value="1"/>
</dbReference>
<sequence length="1107" mass="119465">MDFEDIPLAVKRPRCRAVLAYLLLHANHVVSTGQLIDALWGGSEPQTARSQIQADIAALRRVCRDAGAKIPVESRAPGYSITVDDGELDLDVFRSAMARARQEAARGDNRSAVRLIREALALWQGMPLADIAVSYAESAQTQLTSLRLTAYEDLADLEIAEGNHGALIDDLMPLVAAHPLHENLRVKLMLALYRSGRQTAALEQARELRSLLAEQQGLTPGRRFTDMEQAILRADPSLDARAPHPPAETPHTVSEHESAAEPDAPTDGALPDGPAAPSAPPVPMQLPSTPQLVGRRHLLDQLDDFLAGSRSGEGVPGTVAVVGPAGVGKTTLAVHWGRTMADRFPDGQLYINLHGHDTQRALTPARTIARALRSLGLPRDAIPAEADELIDLYRSTVAGKRLLVLLDNARSVDQVRPLLTTGPGSATLITSRFRLTGLVVRDGAHQVTVGPMSEEEAEQLLERMLGAERLRAEPGAARSLAEVCGRIPLALSIAAANIANHPPTSITDHIKDLLDGNRLTALQTPGDSDSTMQTVLGQSYDALDPDARRMFRLLGLSPGPDFTVAAASVLAGLSRAEAGRLVDRLLDAHLISQSAADRFALHDLTRLYARALAEAEDSEPDRDTARGRLTNWYLERTLAAQALAFPWYARLSGAEHSPGADLATADEALAWFDNEIPNLIAALHDDPIGTHTWRIADGLRPYFATRMNVGDWIDAANAAIMAAERLGNAEARFSGWYSLAHASMSVSDYPKAMRSFKTALSIARAIGHRQGIDGCENFIAQILIFTGHLDEAAGRLESVLPAAPDHSAPSTVVTLSRLGEVYFELGRLADSLRVRCQALELATAAGARNQEPYVLANLALVKHALGDVEEAGALYTRALIILGEFGDTDLESAAMSELATVHLDAGRPAAARECAQEAWRLAQGLRAPRWSWLARSVLATVNRDLEEHLAAVVLADESGNPGWHSRALVATAATAEALGRPDAACDYAYQALHLAVTHHYRMSEADSLLILARTQTPGSPEAHDFAHRALAIHRQTGRRVGEQRARALLEEWRTAETTARVTRLIQVPAWQAPLPACAGVPRRWPADRRPTETLPPAVEIGPGTMEK</sequence>
<evidence type="ECO:0000256" key="4">
    <source>
        <dbReference type="ARBA" id="ARBA00023125"/>
    </source>
</evidence>
<dbReference type="Proteomes" id="UP000052982">
    <property type="component" value="Unassembled WGS sequence"/>
</dbReference>
<keyword evidence="10" id="KW-1185">Reference proteome</keyword>
<keyword evidence="5" id="KW-0804">Transcription</keyword>
<dbReference type="InterPro" id="IPR001867">
    <property type="entry name" value="OmpR/PhoB-type_DNA-bd"/>
</dbReference>
<dbReference type="InterPro" id="IPR016032">
    <property type="entry name" value="Sig_transdc_resp-reg_C-effctor"/>
</dbReference>
<feature type="region of interest" description="Disordered" evidence="7">
    <location>
        <begin position="1081"/>
        <end position="1107"/>
    </location>
</feature>
<comment type="similarity">
    <text evidence="1">Belongs to the AfsR/DnrI/RedD regulatory family.</text>
</comment>
<organism evidence="9 10">
    <name type="scientific">Streptomyces griseoruber</name>
    <dbReference type="NCBI Taxonomy" id="1943"/>
    <lineage>
        <taxon>Bacteria</taxon>
        <taxon>Bacillati</taxon>
        <taxon>Actinomycetota</taxon>
        <taxon>Actinomycetes</taxon>
        <taxon>Kitasatosporales</taxon>
        <taxon>Streptomycetaceae</taxon>
        <taxon>Streptomyces</taxon>
    </lineage>
</organism>
<dbReference type="GO" id="GO:0003677">
    <property type="term" value="F:DNA binding"/>
    <property type="evidence" value="ECO:0007669"/>
    <property type="project" value="UniProtKB-UniRule"/>
</dbReference>
<dbReference type="SMART" id="SM01043">
    <property type="entry name" value="BTAD"/>
    <property type="match status" value="1"/>
</dbReference>
<dbReference type="PANTHER" id="PTHR35807">
    <property type="entry name" value="TRANSCRIPTIONAL REGULATOR REDD-RELATED"/>
    <property type="match status" value="1"/>
</dbReference>
<dbReference type="SUPFAM" id="SSF48452">
    <property type="entry name" value="TPR-like"/>
    <property type="match status" value="3"/>
</dbReference>
<dbReference type="Pfam" id="PF13191">
    <property type="entry name" value="AAA_16"/>
    <property type="match status" value="1"/>
</dbReference>
<dbReference type="GO" id="GO:0000160">
    <property type="term" value="P:phosphorelay signal transduction system"/>
    <property type="evidence" value="ECO:0007669"/>
    <property type="project" value="UniProtKB-KW"/>
</dbReference>
<dbReference type="Gene3D" id="1.25.40.10">
    <property type="entry name" value="Tetratricopeptide repeat domain"/>
    <property type="match status" value="2"/>
</dbReference>
<dbReference type="SUPFAM" id="SSF46894">
    <property type="entry name" value="C-terminal effector domain of the bipartite response regulators"/>
    <property type="match status" value="1"/>
</dbReference>
<dbReference type="InterPro" id="IPR005158">
    <property type="entry name" value="BTAD"/>
</dbReference>
<dbReference type="SMART" id="SM00028">
    <property type="entry name" value="TPR"/>
    <property type="match status" value="5"/>
</dbReference>
<accession>A0A101SKT7</accession>
<comment type="caution">
    <text evidence="9">The sequence shown here is derived from an EMBL/GenBank/DDBJ whole genome shotgun (WGS) entry which is preliminary data.</text>
</comment>
<name>A0A101SKT7_9ACTN</name>
<evidence type="ECO:0000256" key="2">
    <source>
        <dbReference type="ARBA" id="ARBA00023012"/>
    </source>
</evidence>
<dbReference type="STRING" id="1943.AQJ64_39880"/>
<dbReference type="SMART" id="SM00862">
    <property type="entry name" value="Trans_reg_C"/>
    <property type="match status" value="1"/>
</dbReference>
<keyword evidence="4 6" id="KW-0238">DNA-binding</keyword>
<protein>
    <recommendedName>
        <fullName evidence="8">OmpR/PhoB-type domain-containing protein</fullName>
    </recommendedName>
</protein>
<dbReference type="PROSITE" id="PS51755">
    <property type="entry name" value="OMPR_PHOB"/>
    <property type="match status" value="1"/>
</dbReference>
<keyword evidence="2" id="KW-0902">Two-component regulatory system</keyword>
<dbReference type="CDD" id="cd15831">
    <property type="entry name" value="BTAD"/>
    <property type="match status" value="1"/>
</dbReference>
<dbReference type="EMBL" id="LMWW01000070">
    <property type="protein sequence ID" value="KUN76055.1"/>
    <property type="molecule type" value="Genomic_DNA"/>
</dbReference>
<dbReference type="InterPro" id="IPR036388">
    <property type="entry name" value="WH-like_DNA-bd_sf"/>
</dbReference>
<dbReference type="Pfam" id="PF13424">
    <property type="entry name" value="TPR_12"/>
    <property type="match status" value="1"/>
</dbReference>
<dbReference type="SUPFAM" id="SSF52540">
    <property type="entry name" value="P-loop containing nucleoside triphosphate hydrolases"/>
    <property type="match status" value="1"/>
</dbReference>
<feature type="domain" description="OmpR/PhoB-type" evidence="8">
    <location>
        <begin position="1"/>
        <end position="83"/>
    </location>
</feature>
<dbReference type="PANTHER" id="PTHR35807:SF1">
    <property type="entry name" value="TRANSCRIPTIONAL REGULATOR REDD"/>
    <property type="match status" value="1"/>
</dbReference>
<reference evidence="9 10" key="1">
    <citation type="submission" date="2015-10" db="EMBL/GenBank/DDBJ databases">
        <title>Draft genome sequence of Streptomyces griseoruber DSM 40281, type strain for the species Streptomyces griseoruber.</title>
        <authorList>
            <person name="Ruckert C."/>
            <person name="Winkler A."/>
            <person name="Kalinowski J."/>
            <person name="Kampfer P."/>
            <person name="Glaeser S."/>
        </authorList>
    </citation>
    <scope>NUCLEOTIDE SEQUENCE [LARGE SCALE GENOMIC DNA]</scope>
    <source>
        <strain evidence="9 10">DSM 40281</strain>
    </source>
</reference>
<evidence type="ECO:0000313" key="9">
    <source>
        <dbReference type="EMBL" id="KUN76055.1"/>
    </source>
</evidence>
<dbReference type="InterPro" id="IPR051677">
    <property type="entry name" value="AfsR-DnrI-RedD_regulator"/>
</dbReference>
<dbReference type="InterPro" id="IPR027417">
    <property type="entry name" value="P-loop_NTPase"/>
</dbReference>
<evidence type="ECO:0000256" key="3">
    <source>
        <dbReference type="ARBA" id="ARBA00023015"/>
    </source>
</evidence>
<evidence type="ECO:0000256" key="6">
    <source>
        <dbReference type="PROSITE-ProRule" id="PRU01091"/>
    </source>
</evidence>
<evidence type="ECO:0000256" key="7">
    <source>
        <dbReference type="SAM" id="MobiDB-lite"/>
    </source>
</evidence>
<dbReference type="PRINTS" id="PR00364">
    <property type="entry name" value="DISEASERSIST"/>
</dbReference>
<dbReference type="Gene3D" id="3.40.50.300">
    <property type="entry name" value="P-loop containing nucleotide triphosphate hydrolases"/>
    <property type="match status" value="1"/>
</dbReference>
<dbReference type="GO" id="GO:0006355">
    <property type="term" value="P:regulation of DNA-templated transcription"/>
    <property type="evidence" value="ECO:0007669"/>
    <property type="project" value="InterPro"/>
</dbReference>
<dbReference type="AlphaFoldDB" id="A0A101SKT7"/>
<evidence type="ECO:0000256" key="1">
    <source>
        <dbReference type="ARBA" id="ARBA00005820"/>
    </source>
</evidence>
<dbReference type="InterPro" id="IPR041664">
    <property type="entry name" value="AAA_16"/>
</dbReference>
<gene>
    <name evidence="9" type="ORF">AQJ64_39880</name>
</gene>
<keyword evidence="3" id="KW-0805">Transcription regulation</keyword>